<evidence type="ECO:0000313" key="1">
    <source>
        <dbReference type="EMBL" id="ATB34982.1"/>
    </source>
</evidence>
<dbReference type="EMBL" id="CP022098">
    <property type="protein sequence ID" value="ATB34982.1"/>
    <property type="molecule type" value="Genomic_DNA"/>
</dbReference>
<dbReference type="RefSeq" id="WP_095983668.1">
    <property type="nucleotide sequence ID" value="NZ_CP022098.1"/>
</dbReference>
<gene>
    <name evidence="1" type="ORF">CYFUS_000394</name>
</gene>
<sequence>MKDPMVLSDAQQVIGRRWSEGQTQEQARIFGLARDTLDFISATGQWYSFLDFREGHEVRSSTMTPEECAPELRELLSKTERFFRSLLDDPASAGEQDAIRAILDALRFISSTCQYESLAGFLERVESNAPPMVVAAFETSAQAESWLRNHPSPPVFADVLIGDRYHDVAYDRESNFRRLPWNRDLERYLGWLEMNDPPVASASFATREEAQAWLRAQSHPPLRTWVLIAGEFHLAVYHPNVNHRALYPLSMALRDA</sequence>
<reference evidence="1 2" key="1">
    <citation type="submission" date="2017-06" db="EMBL/GenBank/DDBJ databases">
        <title>Sequencing and comparative analysis of myxobacterial genomes.</title>
        <authorList>
            <person name="Rupp O."/>
            <person name="Goesmann A."/>
            <person name="Sogaard-Andersen L."/>
        </authorList>
    </citation>
    <scope>NUCLEOTIDE SEQUENCE [LARGE SCALE GENOMIC DNA]</scope>
    <source>
        <strain evidence="1 2">DSM 52655</strain>
    </source>
</reference>
<dbReference type="Proteomes" id="UP000217257">
    <property type="component" value="Chromosome"/>
</dbReference>
<evidence type="ECO:0000313" key="2">
    <source>
        <dbReference type="Proteomes" id="UP000217257"/>
    </source>
</evidence>
<name>A0A250IUR3_9BACT</name>
<dbReference type="AlphaFoldDB" id="A0A250IUR3"/>
<protein>
    <submittedName>
        <fullName evidence="1">Uncharacterized protein</fullName>
    </submittedName>
</protein>
<accession>A0A250IUR3</accession>
<dbReference type="KEGG" id="cfus:CYFUS_000394"/>
<proteinExistence type="predicted"/>
<organism evidence="1 2">
    <name type="scientific">Cystobacter fuscus</name>
    <dbReference type="NCBI Taxonomy" id="43"/>
    <lineage>
        <taxon>Bacteria</taxon>
        <taxon>Pseudomonadati</taxon>
        <taxon>Myxococcota</taxon>
        <taxon>Myxococcia</taxon>
        <taxon>Myxococcales</taxon>
        <taxon>Cystobacterineae</taxon>
        <taxon>Archangiaceae</taxon>
        <taxon>Cystobacter</taxon>
    </lineage>
</organism>